<accession>A0A1M5XA86</accession>
<dbReference type="AlphaFoldDB" id="A0A1M5XA86"/>
<dbReference type="SUPFAM" id="SSF46689">
    <property type="entry name" value="Homeodomain-like"/>
    <property type="match status" value="1"/>
</dbReference>
<dbReference type="STRING" id="421058.SAMN05421866_0068"/>
<dbReference type="EMBL" id="FQWT01000011">
    <property type="protein sequence ID" value="SHH96468.1"/>
    <property type="molecule type" value="Genomic_DNA"/>
</dbReference>
<dbReference type="RefSeq" id="WP_073067011.1">
    <property type="nucleotide sequence ID" value="NZ_FQWT01000011.1"/>
</dbReference>
<evidence type="ECO:0000313" key="1">
    <source>
        <dbReference type="EMBL" id="SHH96468.1"/>
    </source>
</evidence>
<sequence length="139" mass="16802">MYKDIHIGHLILVKWKELDFSIERACNFFKISKTDVENMFSQKSLDTELLLKWSKLLEYDFFRIYSQHLILYSPPSKRTNAESLKSKKLPEFRKNIYTQEIIEFILEQINSDEMSKNEVIEKYKIPKTTLHKWISKYSK</sequence>
<name>A0A1M5XA86_9FLAO</name>
<dbReference type="OrthoDB" id="799937at2"/>
<dbReference type="InterPro" id="IPR009057">
    <property type="entry name" value="Homeodomain-like_sf"/>
</dbReference>
<evidence type="ECO:0000313" key="2">
    <source>
        <dbReference type="Proteomes" id="UP000184047"/>
    </source>
</evidence>
<proteinExistence type="predicted"/>
<organism evidence="1 2">
    <name type="scientific">Chryseobacterium oranimense</name>
    <dbReference type="NCBI Taxonomy" id="421058"/>
    <lineage>
        <taxon>Bacteria</taxon>
        <taxon>Pseudomonadati</taxon>
        <taxon>Bacteroidota</taxon>
        <taxon>Flavobacteriia</taxon>
        <taxon>Flavobacteriales</taxon>
        <taxon>Weeksellaceae</taxon>
        <taxon>Chryseobacterium group</taxon>
        <taxon>Chryseobacterium</taxon>
    </lineage>
</organism>
<dbReference type="Proteomes" id="UP000184047">
    <property type="component" value="Unassembled WGS sequence"/>
</dbReference>
<gene>
    <name evidence="1" type="ORF">SAMN05421866_0068</name>
</gene>
<keyword evidence="2" id="KW-1185">Reference proteome</keyword>
<reference evidence="2" key="1">
    <citation type="submission" date="2016-11" db="EMBL/GenBank/DDBJ databases">
        <authorList>
            <person name="Varghese N."/>
            <person name="Submissions S."/>
        </authorList>
    </citation>
    <scope>NUCLEOTIDE SEQUENCE [LARGE SCALE GENOMIC DNA]</scope>
    <source>
        <strain evidence="2">DSM 19055</strain>
    </source>
</reference>
<dbReference type="Gene3D" id="1.10.10.60">
    <property type="entry name" value="Homeodomain-like"/>
    <property type="match status" value="1"/>
</dbReference>
<protein>
    <submittedName>
        <fullName evidence="1">Uncharacterized protein</fullName>
    </submittedName>
</protein>